<dbReference type="OrthoDB" id="846389at2759"/>
<comment type="caution">
    <text evidence="3">The sequence shown here is derived from an EMBL/GenBank/DDBJ whole genome shotgun (WGS) entry which is preliminary data.</text>
</comment>
<dbReference type="PANTHER" id="PTHR47723:SF19">
    <property type="entry name" value="POLYNUCLEOTIDYL TRANSFERASE, RIBONUCLEASE H-LIKE SUPERFAMILY PROTEIN"/>
    <property type="match status" value="1"/>
</dbReference>
<keyword evidence="3" id="KW-0808">Transferase</keyword>
<dbReference type="Gene3D" id="3.30.420.10">
    <property type="entry name" value="Ribonuclease H-like superfamily/Ribonuclease H"/>
    <property type="match status" value="1"/>
</dbReference>
<dbReference type="PANTHER" id="PTHR47723">
    <property type="entry name" value="OS05G0353850 PROTEIN"/>
    <property type="match status" value="1"/>
</dbReference>
<dbReference type="InterPro" id="IPR026960">
    <property type="entry name" value="RVT-Znf"/>
</dbReference>
<accession>A0A9N7RKX1</accession>
<proteinExistence type="predicted"/>
<dbReference type="Proteomes" id="UP001153555">
    <property type="component" value="Unassembled WGS sequence"/>
</dbReference>
<sequence>AKDTKWASCVAAKDTGRGVSRRVRALRAKYNVNGDFIRYAVLGERNNTNWSFSWKCLVKAGRWLAEGLRRRVGDGSTISFWYDKWLDEPLVDKILPVPGYVDDSVLVSQYITNGKWDADRILLELPMEVASLVYGYPLARLGNLEDTWVWSGSSNGIYTSRSAYMALMDQDIDEPEVPWGKLWKLAAPARWVFFLWLVFRERILTNSLRFRRGMGDSELCPLCRCEVETTLHVLRDCPHATSLWSLLVVSQQWSLFMNSSLREWLSINLFGGLNLGPDSSSWHATFIAAIWRLWTRRCKFLFEPENTTLDAAMLVESIKRTTTEMGLAYTTLPKIVNHALIIAWSPPTPGFVKLNTDGASFGNPGSAGAGGLIRDSVGNWLVGFRLHLGVCTNMVAEMEAGLNQIGLLLAWDEGYRKVICELDAQVVIDLFLNAEVRYN</sequence>
<dbReference type="AlphaFoldDB" id="A0A9N7RKX1"/>
<dbReference type="GO" id="GO:0004523">
    <property type="term" value="F:RNA-DNA hybrid ribonuclease activity"/>
    <property type="evidence" value="ECO:0007669"/>
    <property type="project" value="InterPro"/>
</dbReference>
<dbReference type="SUPFAM" id="SSF53098">
    <property type="entry name" value="Ribonuclease H-like"/>
    <property type="match status" value="1"/>
</dbReference>
<feature type="non-terminal residue" evidence="3">
    <location>
        <position position="1"/>
    </location>
</feature>
<evidence type="ECO:0000259" key="2">
    <source>
        <dbReference type="Pfam" id="PF13966"/>
    </source>
</evidence>
<protein>
    <submittedName>
        <fullName evidence="3">Polynucleotidyl transferase- ribonuclease H-like superfamily protein</fullName>
    </submittedName>
</protein>
<feature type="domain" description="Reverse transcriptase zinc-binding" evidence="2">
    <location>
        <begin position="158"/>
        <end position="244"/>
    </location>
</feature>
<evidence type="ECO:0000313" key="4">
    <source>
        <dbReference type="Proteomes" id="UP001153555"/>
    </source>
</evidence>
<dbReference type="GO" id="GO:0016740">
    <property type="term" value="F:transferase activity"/>
    <property type="evidence" value="ECO:0007669"/>
    <property type="project" value="UniProtKB-KW"/>
</dbReference>
<evidence type="ECO:0000313" key="3">
    <source>
        <dbReference type="EMBL" id="CAA0835161.1"/>
    </source>
</evidence>
<keyword evidence="4" id="KW-1185">Reference proteome</keyword>
<dbReference type="InterPro" id="IPR036397">
    <property type="entry name" value="RNaseH_sf"/>
</dbReference>
<dbReference type="EMBL" id="CACSLK010028268">
    <property type="protein sequence ID" value="CAA0835161.1"/>
    <property type="molecule type" value="Genomic_DNA"/>
</dbReference>
<evidence type="ECO:0000259" key="1">
    <source>
        <dbReference type="Pfam" id="PF13456"/>
    </source>
</evidence>
<gene>
    <name evidence="3" type="ORF">SHERM_02860</name>
</gene>
<dbReference type="InterPro" id="IPR053151">
    <property type="entry name" value="RNase_H-like"/>
</dbReference>
<dbReference type="CDD" id="cd06222">
    <property type="entry name" value="RNase_H_like"/>
    <property type="match status" value="1"/>
</dbReference>
<dbReference type="Pfam" id="PF13966">
    <property type="entry name" value="zf-RVT"/>
    <property type="match status" value="1"/>
</dbReference>
<name>A0A9N7RKX1_STRHE</name>
<reference evidence="3" key="1">
    <citation type="submission" date="2019-12" db="EMBL/GenBank/DDBJ databases">
        <authorList>
            <person name="Scholes J."/>
        </authorList>
    </citation>
    <scope>NUCLEOTIDE SEQUENCE</scope>
</reference>
<dbReference type="Pfam" id="PF13456">
    <property type="entry name" value="RVT_3"/>
    <property type="match status" value="1"/>
</dbReference>
<organism evidence="3 4">
    <name type="scientific">Striga hermonthica</name>
    <name type="common">Purple witchweed</name>
    <name type="synonym">Buchnera hermonthica</name>
    <dbReference type="NCBI Taxonomy" id="68872"/>
    <lineage>
        <taxon>Eukaryota</taxon>
        <taxon>Viridiplantae</taxon>
        <taxon>Streptophyta</taxon>
        <taxon>Embryophyta</taxon>
        <taxon>Tracheophyta</taxon>
        <taxon>Spermatophyta</taxon>
        <taxon>Magnoliopsida</taxon>
        <taxon>eudicotyledons</taxon>
        <taxon>Gunneridae</taxon>
        <taxon>Pentapetalae</taxon>
        <taxon>asterids</taxon>
        <taxon>lamiids</taxon>
        <taxon>Lamiales</taxon>
        <taxon>Orobanchaceae</taxon>
        <taxon>Buchnereae</taxon>
        <taxon>Striga</taxon>
    </lineage>
</organism>
<dbReference type="InterPro" id="IPR002156">
    <property type="entry name" value="RNaseH_domain"/>
</dbReference>
<dbReference type="GO" id="GO:0003676">
    <property type="term" value="F:nucleic acid binding"/>
    <property type="evidence" value="ECO:0007669"/>
    <property type="project" value="InterPro"/>
</dbReference>
<dbReference type="InterPro" id="IPR012337">
    <property type="entry name" value="RNaseH-like_sf"/>
</dbReference>
<feature type="domain" description="RNase H type-1" evidence="1">
    <location>
        <begin position="355"/>
        <end position="432"/>
    </location>
</feature>
<dbReference type="InterPro" id="IPR044730">
    <property type="entry name" value="RNase_H-like_dom_plant"/>
</dbReference>